<dbReference type="SUPFAM" id="SSF54995">
    <property type="entry name" value="Ribosomal protein S6"/>
    <property type="match status" value="1"/>
</dbReference>
<protein>
    <submittedName>
        <fullName evidence="2">Ribosomal protein S6</fullName>
    </submittedName>
</protein>
<dbReference type="InterPro" id="IPR035980">
    <property type="entry name" value="Ribosomal_bS6_sf"/>
</dbReference>
<dbReference type="InterPro" id="IPR000529">
    <property type="entry name" value="Ribosomal_bS6"/>
</dbReference>
<dbReference type="OrthoDB" id="10259681at2759"/>
<name>A0A165RTW4_9AGAM</name>
<dbReference type="Proteomes" id="UP000076761">
    <property type="component" value="Unassembled WGS sequence"/>
</dbReference>
<accession>A0A165RTW4</accession>
<dbReference type="Pfam" id="PF01250">
    <property type="entry name" value="Ribosomal_S6"/>
    <property type="match status" value="1"/>
</dbReference>
<dbReference type="FunCoup" id="A0A165RTW4">
    <property type="interactions" value="120"/>
</dbReference>
<organism evidence="2 3">
    <name type="scientific">Neolentinus lepideus HHB14362 ss-1</name>
    <dbReference type="NCBI Taxonomy" id="1314782"/>
    <lineage>
        <taxon>Eukaryota</taxon>
        <taxon>Fungi</taxon>
        <taxon>Dikarya</taxon>
        <taxon>Basidiomycota</taxon>
        <taxon>Agaricomycotina</taxon>
        <taxon>Agaricomycetes</taxon>
        <taxon>Gloeophyllales</taxon>
        <taxon>Gloeophyllaceae</taxon>
        <taxon>Neolentinus</taxon>
    </lineage>
</organism>
<keyword evidence="2" id="KW-0689">Ribosomal protein</keyword>
<dbReference type="GO" id="GO:0006412">
    <property type="term" value="P:translation"/>
    <property type="evidence" value="ECO:0007669"/>
    <property type="project" value="InterPro"/>
</dbReference>
<evidence type="ECO:0000256" key="1">
    <source>
        <dbReference type="ARBA" id="ARBA00009512"/>
    </source>
</evidence>
<dbReference type="NCBIfam" id="TIGR00166">
    <property type="entry name" value="S6"/>
    <property type="match status" value="1"/>
</dbReference>
<sequence length="119" mass="13971">MPFYRMLCISVHYPEYKHIKGLVRQAALTIIENGGVVRKIDSWGTKVLPQKMHRHGQNHTVGDYWMMYFDTSPRVLREFNSIMRKDPSVIRWTTLKVGDKVEEIVSRPEKTLSDSYAQM</sequence>
<dbReference type="InterPro" id="IPR014717">
    <property type="entry name" value="Transl_elong_EF1B/ribsomal_bS6"/>
</dbReference>
<dbReference type="PANTHER" id="PTHR21011">
    <property type="entry name" value="MITOCHONDRIAL 28S RIBOSOMAL PROTEIN S6"/>
    <property type="match status" value="1"/>
</dbReference>
<comment type="similarity">
    <text evidence="1">Belongs to the bacterial ribosomal protein bS6 family.</text>
</comment>
<dbReference type="AlphaFoldDB" id="A0A165RTW4"/>
<dbReference type="CDD" id="cd15465">
    <property type="entry name" value="bS6_mito"/>
    <property type="match status" value="1"/>
</dbReference>
<dbReference type="GO" id="GO:0070181">
    <property type="term" value="F:small ribosomal subunit rRNA binding"/>
    <property type="evidence" value="ECO:0007669"/>
    <property type="project" value="TreeGrafter"/>
</dbReference>
<evidence type="ECO:0000313" key="2">
    <source>
        <dbReference type="EMBL" id="KZT24262.1"/>
    </source>
</evidence>
<dbReference type="Gene3D" id="3.30.70.60">
    <property type="match status" value="1"/>
</dbReference>
<gene>
    <name evidence="2" type="ORF">NEOLEDRAFT_1163411</name>
</gene>
<proteinExistence type="inferred from homology"/>
<dbReference type="GO" id="GO:0005763">
    <property type="term" value="C:mitochondrial small ribosomal subunit"/>
    <property type="evidence" value="ECO:0007669"/>
    <property type="project" value="TreeGrafter"/>
</dbReference>
<keyword evidence="3" id="KW-1185">Reference proteome</keyword>
<keyword evidence="2" id="KW-0687">Ribonucleoprotein</keyword>
<dbReference type="PANTHER" id="PTHR21011:SF1">
    <property type="entry name" value="SMALL RIBOSOMAL SUBUNIT PROTEIN BS6M"/>
    <property type="match status" value="1"/>
</dbReference>
<dbReference type="GO" id="GO:0003735">
    <property type="term" value="F:structural constituent of ribosome"/>
    <property type="evidence" value="ECO:0007669"/>
    <property type="project" value="InterPro"/>
</dbReference>
<dbReference type="STRING" id="1314782.A0A165RTW4"/>
<dbReference type="EMBL" id="KV425579">
    <property type="protein sequence ID" value="KZT24262.1"/>
    <property type="molecule type" value="Genomic_DNA"/>
</dbReference>
<evidence type="ECO:0000313" key="3">
    <source>
        <dbReference type="Proteomes" id="UP000076761"/>
    </source>
</evidence>
<reference evidence="2 3" key="1">
    <citation type="journal article" date="2016" name="Mol. Biol. Evol.">
        <title>Comparative Genomics of Early-Diverging Mushroom-Forming Fungi Provides Insights into the Origins of Lignocellulose Decay Capabilities.</title>
        <authorList>
            <person name="Nagy L.G."/>
            <person name="Riley R."/>
            <person name="Tritt A."/>
            <person name="Adam C."/>
            <person name="Daum C."/>
            <person name="Floudas D."/>
            <person name="Sun H."/>
            <person name="Yadav J.S."/>
            <person name="Pangilinan J."/>
            <person name="Larsson K.H."/>
            <person name="Matsuura K."/>
            <person name="Barry K."/>
            <person name="Labutti K."/>
            <person name="Kuo R."/>
            <person name="Ohm R.A."/>
            <person name="Bhattacharya S.S."/>
            <person name="Shirouzu T."/>
            <person name="Yoshinaga Y."/>
            <person name="Martin F.M."/>
            <person name="Grigoriev I.V."/>
            <person name="Hibbett D.S."/>
        </authorList>
    </citation>
    <scope>NUCLEOTIDE SEQUENCE [LARGE SCALE GENOMIC DNA]</scope>
    <source>
        <strain evidence="2 3">HHB14362 ss-1</strain>
    </source>
</reference>
<dbReference type="InParanoid" id="A0A165RTW4"/>